<evidence type="ECO:0008006" key="5">
    <source>
        <dbReference type="Google" id="ProtNLM"/>
    </source>
</evidence>
<dbReference type="Proteomes" id="UP000655410">
    <property type="component" value="Unassembled WGS sequence"/>
</dbReference>
<feature type="transmembrane region" description="Helical" evidence="2">
    <location>
        <begin position="6"/>
        <end position="25"/>
    </location>
</feature>
<evidence type="ECO:0000256" key="1">
    <source>
        <dbReference type="SAM" id="MobiDB-lite"/>
    </source>
</evidence>
<organism evidence="3 4">
    <name type="scientific">Nocardioides phosphati</name>
    <dbReference type="NCBI Taxonomy" id="1867775"/>
    <lineage>
        <taxon>Bacteria</taxon>
        <taxon>Bacillati</taxon>
        <taxon>Actinomycetota</taxon>
        <taxon>Actinomycetes</taxon>
        <taxon>Propionibacteriales</taxon>
        <taxon>Nocardioidaceae</taxon>
        <taxon>Nocardioides</taxon>
    </lineage>
</organism>
<protein>
    <recommendedName>
        <fullName evidence="5">Cbb3-type cytochrome c oxidase subunit 3</fullName>
    </recommendedName>
</protein>
<gene>
    <name evidence="3" type="ORF">GCM10011584_16910</name>
</gene>
<feature type="compositionally biased region" description="Pro residues" evidence="1">
    <location>
        <begin position="45"/>
        <end position="54"/>
    </location>
</feature>
<keyword evidence="4" id="KW-1185">Reference proteome</keyword>
<dbReference type="EMBL" id="BMNI01000003">
    <property type="protein sequence ID" value="GGO88869.1"/>
    <property type="molecule type" value="Genomic_DNA"/>
</dbReference>
<evidence type="ECO:0000256" key="2">
    <source>
        <dbReference type="SAM" id="Phobius"/>
    </source>
</evidence>
<keyword evidence="2" id="KW-0472">Membrane</keyword>
<sequence length="54" mass="5653">MSAGEMIVLLVIVAFFIGAALMGVARPWDPTDAAHHPDILDADAPVPPSEESPI</sequence>
<dbReference type="RefSeq" id="WP_188783566.1">
    <property type="nucleotide sequence ID" value="NZ_BMNI01000003.1"/>
</dbReference>
<keyword evidence="2" id="KW-0812">Transmembrane</keyword>
<proteinExistence type="predicted"/>
<accession>A0ABQ2NA52</accession>
<feature type="region of interest" description="Disordered" evidence="1">
    <location>
        <begin position="35"/>
        <end position="54"/>
    </location>
</feature>
<name>A0ABQ2NA52_9ACTN</name>
<evidence type="ECO:0000313" key="3">
    <source>
        <dbReference type="EMBL" id="GGO88869.1"/>
    </source>
</evidence>
<keyword evidence="2" id="KW-1133">Transmembrane helix</keyword>
<reference evidence="4" key="1">
    <citation type="journal article" date="2019" name="Int. J. Syst. Evol. Microbiol.">
        <title>The Global Catalogue of Microorganisms (GCM) 10K type strain sequencing project: providing services to taxonomists for standard genome sequencing and annotation.</title>
        <authorList>
            <consortium name="The Broad Institute Genomics Platform"/>
            <consortium name="The Broad Institute Genome Sequencing Center for Infectious Disease"/>
            <person name="Wu L."/>
            <person name="Ma J."/>
        </authorList>
    </citation>
    <scope>NUCLEOTIDE SEQUENCE [LARGE SCALE GENOMIC DNA]</scope>
    <source>
        <strain evidence="4">CGMCC 4.7371</strain>
    </source>
</reference>
<comment type="caution">
    <text evidence="3">The sequence shown here is derived from an EMBL/GenBank/DDBJ whole genome shotgun (WGS) entry which is preliminary data.</text>
</comment>
<evidence type="ECO:0000313" key="4">
    <source>
        <dbReference type="Proteomes" id="UP000655410"/>
    </source>
</evidence>